<dbReference type="InterPro" id="IPR001387">
    <property type="entry name" value="Cro/C1-type_HTH"/>
</dbReference>
<dbReference type="GO" id="GO:0003677">
    <property type="term" value="F:DNA binding"/>
    <property type="evidence" value="ECO:0007669"/>
    <property type="project" value="UniProtKB-KW"/>
</dbReference>
<organism evidence="3 4">
    <name type="scientific">Epilithonimonas hispanica</name>
    <dbReference type="NCBI Taxonomy" id="358687"/>
    <lineage>
        <taxon>Bacteria</taxon>
        <taxon>Pseudomonadati</taxon>
        <taxon>Bacteroidota</taxon>
        <taxon>Flavobacteriia</taxon>
        <taxon>Flavobacteriales</taxon>
        <taxon>Weeksellaceae</taxon>
        <taxon>Chryseobacterium group</taxon>
        <taxon>Epilithonimonas</taxon>
    </lineage>
</organism>
<evidence type="ECO:0000259" key="2">
    <source>
        <dbReference type="PROSITE" id="PS50943"/>
    </source>
</evidence>
<gene>
    <name evidence="3" type="ORF">DRF58_01170</name>
</gene>
<protein>
    <recommendedName>
        <fullName evidence="2">HTH cro/C1-type domain-containing protein</fullName>
    </recommendedName>
</protein>
<sequence>MILIQIKLISVRKTKGYTQEKLAKQIGVEQTTLSRKEKGLSPISDDEWRRISSVLEVPIEDIKEDIDNLKFQDSVLQNQSDDSQYITIPKNVFEELLKSKDQQISLLKNMLEKN</sequence>
<dbReference type="Pfam" id="PF01381">
    <property type="entry name" value="HTH_3"/>
    <property type="match status" value="1"/>
</dbReference>
<accession>A0A3D9D4P8</accession>
<comment type="caution">
    <text evidence="3">The sequence shown here is derived from an EMBL/GenBank/DDBJ whole genome shotgun (WGS) entry which is preliminary data.</text>
</comment>
<dbReference type="PANTHER" id="PTHR46558">
    <property type="entry name" value="TRACRIPTIONAL REGULATORY PROTEIN-RELATED-RELATED"/>
    <property type="match status" value="1"/>
</dbReference>
<evidence type="ECO:0000256" key="1">
    <source>
        <dbReference type="ARBA" id="ARBA00023125"/>
    </source>
</evidence>
<dbReference type="CDD" id="cd00093">
    <property type="entry name" value="HTH_XRE"/>
    <property type="match status" value="1"/>
</dbReference>
<keyword evidence="1" id="KW-0238">DNA-binding</keyword>
<dbReference type="AlphaFoldDB" id="A0A3D9D4P8"/>
<dbReference type="SUPFAM" id="SSF47413">
    <property type="entry name" value="lambda repressor-like DNA-binding domains"/>
    <property type="match status" value="1"/>
</dbReference>
<dbReference type="EMBL" id="QNUG01000002">
    <property type="protein sequence ID" value="REC72993.1"/>
    <property type="molecule type" value="Genomic_DNA"/>
</dbReference>
<keyword evidence="4" id="KW-1185">Reference proteome</keyword>
<evidence type="ECO:0000313" key="3">
    <source>
        <dbReference type="EMBL" id="REC72993.1"/>
    </source>
</evidence>
<reference evidence="3 4" key="1">
    <citation type="journal article" date="2006" name="Int. J. Syst. Evol. Microbiol.">
        <title>Chryseobacterium hispanicum sp. nov., isolated from the drinking water distribution system of Sevilla, Spain.</title>
        <authorList>
            <person name="Gallego V."/>
            <person name="Garcia M.T."/>
            <person name="Ventosa A."/>
        </authorList>
    </citation>
    <scope>NUCLEOTIDE SEQUENCE [LARGE SCALE GENOMIC DNA]</scope>
    <source>
        <strain evidence="3 4">KCTC 22104</strain>
    </source>
</reference>
<dbReference type="Proteomes" id="UP000256326">
    <property type="component" value="Unassembled WGS sequence"/>
</dbReference>
<dbReference type="PROSITE" id="PS50943">
    <property type="entry name" value="HTH_CROC1"/>
    <property type="match status" value="1"/>
</dbReference>
<dbReference type="PANTHER" id="PTHR46558:SF4">
    <property type="entry name" value="DNA-BIDING PHAGE PROTEIN"/>
    <property type="match status" value="1"/>
</dbReference>
<feature type="domain" description="HTH cro/C1-type" evidence="2">
    <location>
        <begin position="8"/>
        <end position="62"/>
    </location>
</feature>
<dbReference type="InterPro" id="IPR010982">
    <property type="entry name" value="Lambda_DNA-bd_dom_sf"/>
</dbReference>
<dbReference type="SMART" id="SM00530">
    <property type="entry name" value="HTH_XRE"/>
    <property type="match status" value="1"/>
</dbReference>
<name>A0A3D9D4P8_9FLAO</name>
<evidence type="ECO:0000313" key="4">
    <source>
        <dbReference type="Proteomes" id="UP000256326"/>
    </source>
</evidence>
<proteinExistence type="predicted"/>
<dbReference type="Gene3D" id="1.10.260.40">
    <property type="entry name" value="lambda repressor-like DNA-binding domains"/>
    <property type="match status" value="1"/>
</dbReference>